<dbReference type="Proteomes" id="UP000472270">
    <property type="component" value="Unassembled WGS sequence"/>
</dbReference>
<dbReference type="Ensembl" id="ENSSRHT00000002012.1">
    <property type="protein sequence ID" value="ENSSRHP00000001935.1"/>
    <property type="gene ID" value="ENSSRHG00000001369.1"/>
</dbReference>
<feature type="transmembrane region" description="Helical" evidence="2">
    <location>
        <begin position="101"/>
        <end position="118"/>
    </location>
</feature>
<organism evidence="3 4">
    <name type="scientific">Sinocyclocheilus rhinocerous</name>
    <dbReference type="NCBI Taxonomy" id="307959"/>
    <lineage>
        <taxon>Eukaryota</taxon>
        <taxon>Metazoa</taxon>
        <taxon>Chordata</taxon>
        <taxon>Craniata</taxon>
        <taxon>Vertebrata</taxon>
        <taxon>Euteleostomi</taxon>
        <taxon>Actinopterygii</taxon>
        <taxon>Neopterygii</taxon>
        <taxon>Teleostei</taxon>
        <taxon>Ostariophysi</taxon>
        <taxon>Cypriniformes</taxon>
        <taxon>Cyprinidae</taxon>
        <taxon>Cyprininae</taxon>
        <taxon>Sinocyclocheilus</taxon>
    </lineage>
</organism>
<evidence type="ECO:0000256" key="1">
    <source>
        <dbReference type="ARBA" id="ARBA00023002"/>
    </source>
</evidence>
<reference evidence="3" key="1">
    <citation type="submission" date="2025-08" db="UniProtKB">
        <authorList>
            <consortium name="Ensembl"/>
        </authorList>
    </citation>
    <scope>IDENTIFICATION</scope>
</reference>
<keyword evidence="4" id="KW-1185">Reference proteome</keyword>
<protein>
    <recommendedName>
        <fullName evidence="5">Ferric oxidoreductase domain-containing protein</fullName>
    </recommendedName>
</protein>
<proteinExistence type="predicted"/>
<evidence type="ECO:0000256" key="2">
    <source>
        <dbReference type="SAM" id="Phobius"/>
    </source>
</evidence>
<name>A0A673FHZ1_9TELE</name>
<dbReference type="GO" id="GO:0043020">
    <property type="term" value="C:NADPH oxidase complex"/>
    <property type="evidence" value="ECO:0007669"/>
    <property type="project" value="TreeGrafter"/>
</dbReference>
<evidence type="ECO:0000313" key="4">
    <source>
        <dbReference type="Proteomes" id="UP000472270"/>
    </source>
</evidence>
<dbReference type="PANTHER" id="PTHR11972:SF175">
    <property type="entry name" value="NAD(P)H OXIDASE (H2O2-FORMING)"/>
    <property type="match status" value="1"/>
</dbReference>
<evidence type="ECO:0000313" key="3">
    <source>
        <dbReference type="Ensembl" id="ENSSRHP00000001935.1"/>
    </source>
</evidence>
<dbReference type="InterPro" id="IPR050369">
    <property type="entry name" value="RBOH/FRE"/>
</dbReference>
<keyword evidence="1" id="KW-0560">Oxidoreductase</keyword>
<keyword evidence="2" id="KW-1133">Transmembrane helix</keyword>
<dbReference type="PANTHER" id="PTHR11972">
    <property type="entry name" value="NADPH OXIDASE"/>
    <property type="match status" value="1"/>
</dbReference>
<dbReference type="GO" id="GO:0016175">
    <property type="term" value="F:superoxide-generating NAD(P)H oxidase activity"/>
    <property type="evidence" value="ECO:0007669"/>
    <property type="project" value="TreeGrafter"/>
</dbReference>
<sequence length="200" mass="23179">MERYNRNPVQQWIQQFKRFIENYRRHIICICPFIFSLFITEHCIVGIPETSMVGVLVSRGSAAAISFLFPYMLLTVCRNLITMCRETFLNRYIPFDAAIDLHRHMAIAAVVLSVVHSVGHVVNVYIFCISDLSILACLFPRVFSNNGIFLEHIFLWETLLVQEPCPKFCVLVICRSELPLKWTFWFFKTVPGIAAHSVLF</sequence>
<evidence type="ECO:0008006" key="5">
    <source>
        <dbReference type="Google" id="ProtNLM"/>
    </source>
</evidence>
<dbReference type="GO" id="GO:0042554">
    <property type="term" value="P:superoxide anion generation"/>
    <property type="evidence" value="ECO:0007669"/>
    <property type="project" value="TreeGrafter"/>
</dbReference>
<feature type="transmembrane region" description="Helical" evidence="2">
    <location>
        <begin position="60"/>
        <end position="81"/>
    </location>
</feature>
<feature type="transmembrane region" description="Helical" evidence="2">
    <location>
        <begin position="27"/>
        <end position="48"/>
    </location>
</feature>
<accession>A0A673FHZ1</accession>
<dbReference type="GO" id="GO:0006952">
    <property type="term" value="P:defense response"/>
    <property type="evidence" value="ECO:0007669"/>
    <property type="project" value="TreeGrafter"/>
</dbReference>
<keyword evidence="2" id="KW-0812">Transmembrane</keyword>
<keyword evidence="2" id="KW-0472">Membrane</keyword>
<reference evidence="3" key="2">
    <citation type="submission" date="2025-09" db="UniProtKB">
        <authorList>
            <consortium name="Ensembl"/>
        </authorList>
    </citation>
    <scope>IDENTIFICATION</scope>
</reference>
<dbReference type="AlphaFoldDB" id="A0A673FHZ1"/>